<evidence type="ECO:0000256" key="2">
    <source>
        <dbReference type="ARBA" id="ARBA00008441"/>
    </source>
</evidence>
<keyword evidence="3 5" id="KW-0732">Signal</keyword>
<keyword evidence="4" id="KW-0574">Periplasm</keyword>
<sequence>MYKKLVGLLLLTLSFSFSQALFADDSVCRQGLKKMVESLKLTDDQKGKIQPILDQLKSTMKENGSQMEGLESQMREQANSSTMNQDTVNGLVDKKTALIGNMMKARLNAENQIFAILTPEQKTKLQAMMKTAEKKMADAFKSCHDVD</sequence>
<evidence type="ECO:0000256" key="4">
    <source>
        <dbReference type="ARBA" id="ARBA00022764"/>
    </source>
</evidence>
<evidence type="ECO:0000313" key="7">
    <source>
        <dbReference type="Proteomes" id="UP001222087"/>
    </source>
</evidence>
<feature type="signal peptide" evidence="5">
    <location>
        <begin position="1"/>
        <end position="23"/>
    </location>
</feature>
<dbReference type="PANTHER" id="PTHR38102">
    <property type="entry name" value="PERIPLASMIC CHAPERONE SPY"/>
    <property type="match status" value="1"/>
</dbReference>
<dbReference type="RefSeq" id="WP_275088312.1">
    <property type="nucleotide sequence ID" value="NZ_CP119078.1"/>
</dbReference>
<evidence type="ECO:0000256" key="3">
    <source>
        <dbReference type="ARBA" id="ARBA00022729"/>
    </source>
</evidence>
<keyword evidence="7" id="KW-1185">Reference proteome</keyword>
<accession>A0ABY8ASL5</accession>
<dbReference type="PANTHER" id="PTHR38102:SF1">
    <property type="entry name" value="PERIPLASMIC CHAPERONE SPY"/>
    <property type="match status" value="1"/>
</dbReference>
<dbReference type="Gene3D" id="1.20.120.1490">
    <property type="match status" value="1"/>
</dbReference>
<dbReference type="CDD" id="cd09916">
    <property type="entry name" value="CpxP_like"/>
    <property type="match status" value="1"/>
</dbReference>
<evidence type="ECO:0000313" key="6">
    <source>
        <dbReference type="EMBL" id="WED42490.1"/>
    </source>
</evidence>
<evidence type="ECO:0000256" key="5">
    <source>
        <dbReference type="SAM" id="SignalP"/>
    </source>
</evidence>
<organism evidence="6 7">
    <name type="scientific">Legionella cardiaca</name>
    <dbReference type="NCBI Taxonomy" id="1071983"/>
    <lineage>
        <taxon>Bacteria</taxon>
        <taxon>Pseudomonadati</taxon>
        <taxon>Pseudomonadota</taxon>
        <taxon>Gammaproteobacteria</taxon>
        <taxon>Legionellales</taxon>
        <taxon>Legionellaceae</taxon>
        <taxon>Legionella</taxon>
    </lineage>
</organism>
<feature type="chain" id="PRO_5046094426" evidence="5">
    <location>
        <begin position="24"/>
        <end position="147"/>
    </location>
</feature>
<gene>
    <name evidence="6" type="ORF">PXX05_11265</name>
</gene>
<name>A0ABY8ASL5_9GAMM</name>
<dbReference type="Proteomes" id="UP001222087">
    <property type="component" value="Chromosome"/>
</dbReference>
<dbReference type="InterPro" id="IPR052211">
    <property type="entry name" value="Cpx_auxiliary_protein"/>
</dbReference>
<comment type="similarity">
    <text evidence="2">Belongs to the CpxP/Spy family.</text>
</comment>
<comment type="subcellular location">
    <subcellularLocation>
        <location evidence="1">Periplasm</location>
    </subcellularLocation>
</comment>
<protein>
    <submittedName>
        <fullName evidence="6">Spy/CpxP family protein refolding chaperone</fullName>
    </submittedName>
</protein>
<dbReference type="InterPro" id="IPR012899">
    <property type="entry name" value="LTXXQ"/>
</dbReference>
<dbReference type="EMBL" id="CP119078">
    <property type="protein sequence ID" value="WED42490.1"/>
    <property type="molecule type" value="Genomic_DNA"/>
</dbReference>
<dbReference type="Pfam" id="PF07813">
    <property type="entry name" value="LTXXQ"/>
    <property type="match status" value="1"/>
</dbReference>
<reference evidence="6 7" key="1">
    <citation type="submission" date="2023-02" db="EMBL/GenBank/DDBJ databases">
        <title>Genome Sequence of L. cardiaca H63T.</title>
        <authorList>
            <person name="Lopez A.E."/>
            <person name="Cianciotto N.P."/>
        </authorList>
    </citation>
    <scope>NUCLEOTIDE SEQUENCE [LARGE SCALE GENOMIC DNA]</scope>
    <source>
        <strain evidence="6 7">H63</strain>
    </source>
</reference>
<proteinExistence type="inferred from homology"/>
<evidence type="ECO:0000256" key="1">
    <source>
        <dbReference type="ARBA" id="ARBA00004418"/>
    </source>
</evidence>